<keyword evidence="4" id="KW-1185">Reference proteome</keyword>
<dbReference type="AlphaFoldDB" id="A0AA95EXY4"/>
<evidence type="ECO:0000313" key="4">
    <source>
        <dbReference type="Proteomes" id="UP001178662"/>
    </source>
</evidence>
<sequence>MRVAFYNHTAVVSGAEISMLLTANHLTIAEPILFSPEGELTDRARALGMQVIPIQGYRARKSRNPFLLARDIFGMVAEGYRFARTIRKHSIDLIHANSLRAGMMAALFGWLHRRPLIWHIRDIPPQGMMGAIISRLATRTVKAIIGISMPVVQAFHLKSLSDRLHLVHNGVELRYFSPQEKQHWRRELRSEWDIPMESKLNLIIGQIAPWKRQEDAIHATHLLVQQGHDAYLCVVGEPKFGAACNEYRDKLYSLVKKWELEDRVRFLGHRNDVMEICCAADLLFLCSDQEPFGRVIIEAMSQSLPVIATRAGGVPEIITHVDDGMLYEVGDTNQLRELAAMLYEDHILMQSIGERAERRVHEAFSIQHTVSRVEQVYRTIMNQQALEVPVRAGGQSYEQ</sequence>
<evidence type="ECO:0000259" key="2">
    <source>
        <dbReference type="Pfam" id="PF13439"/>
    </source>
</evidence>
<dbReference type="PANTHER" id="PTHR12526:SF630">
    <property type="entry name" value="GLYCOSYLTRANSFERASE"/>
    <property type="match status" value="1"/>
</dbReference>
<dbReference type="EMBL" id="CP119317">
    <property type="protein sequence ID" value="WEK54941.1"/>
    <property type="molecule type" value="Genomic_DNA"/>
</dbReference>
<dbReference type="InterPro" id="IPR001296">
    <property type="entry name" value="Glyco_trans_1"/>
</dbReference>
<dbReference type="Pfam" id="PF00534">
    <property type="entry name" value="Glycos_transf_1"/>
    <property type="match status" value="1"/>
</dbReference>
<dbReference type="GO" id="GO:0016757">
    <property type="term" value="F:glycosyltransferase activity"/>
    <property type="evidence" value="ECO:0007669"/>
    <property type="project" value="InterPro"/>
</dbReference>
<dbReference type="Gene3D" id="3.40.50.2000">
    <property type="entry name" value="Glycogen Phosphorylase B"/>
    <property type="match status" value="2"/>
</dbReference>
<name>A0AA95EXY4_9BACL</name>
<evidence type="ECO:0000313" key="3">
    <source>
        <dbReference type="EMBL" id="WEK54941.1"/>
    </source>
</evidence>
<accession>A0AA95EXY4</accession>
<gene>
    <name evidence="3" type="ORF">P0Y55_02325</name>
</gene>
<feature type="domain" description="Glycosyltransferase subfamily 4-like N-terminal" evidence="2">
    <location>
        <begin position="12"/>
        <end position="173"/>
    </location>
</feature>
<protein>
    <submittedName>
        <fullName evidence="3">Glycosyltransferase</fullName>
    </submittedName>
</protein>
<evidence type="ECO:0000259" key="1">
    <source>
        <dbReference type="Pfam" id="PF00534"/>
    </source>
</evidence>
<organism evidence="3 4">
    <name type="scientific">Candidatus Cohnella colombiensis</name>
    <dbReference type="NCBI Taxonomy" id="3121368"/>
    <lineage>
        <taxon>Bacteria</taxon>
        <taxon>Bacillati</taxon>
        <taxon>Bacillota</taxon>
        <taxon>Bacilli</taxon>
        <taxon>Bacillales</taxon>
        <taxon>Paenibacillaceae</taxon>
        <taxon>Cohnella</taxon>
    </lineage>
</organism>
<dbReference type="InterPro" id="IPR028098">
    <property type="entry name" value="Glyco_trans_4-like_N"/>
</dbReference>
<dbReference type="PANTHER" id="PTHR12526">
    <property type="entry name" value="GLYCOSYLTRANSFERASE"/>
    <property type="match status" value="1"/>
</dbReference>
<dbReference type="Proteomes" id="UP001178662">
    <property type="component" value="Chromosome"/>
</dbReference>
<proteinExistence type="predicted"/>
<dbReference type="CDD" id="cd03811">
    <property type="entry name" value="GT4_GT28_WabH-like"/>
    <property type="match status" value="1"/>
</dbReference>
<dbReference type="SUPFAM" id="SSF53756">
    <property type="entry name" value="UDP-Glycosyltransferase/glycogen phosphorylase"/>
    <property type="match status" value="1"/>
</dbReference>
<reference evidence="3" key="1">
    <citation type="submission" date="2023-03" db="EMBL/GenBank/DDBJ databases">
        <title>Andean soil-derived lignocellulolytic bacterial consortium as a source of novel taxa and putative plastic-active enzymes.</title>
        <authorList>
            <person name="Diaz-Garcia L."/>
            <person name="Chuvochina M."/>
            <person name="Feuerriegel G."/>
            <person name="Bunk B."/>
            <person name="Sproer C."/>
            <person name="Streit W.R."/>
            <person name="Rodriguez L.M."/>
            <person name="Overmann J."/>
            <person name="Jimenez D.J."/>
        </authorList>
    </citation>
    <scope>NUCLEOTIDE SEQUENCE</scope>
    <source>
        <strain evidence="3">MAG 2441</strain>
    </source>
</reference>
<dbReference type="Pfam" id="PF13439">
    <property type="entry name" value="Glyco_transf_4"/>
    <property type="match status" value="1"/>
</dbReference>
<feature type="domain" description="Glycosyl transferase family 1" evidence="1">
    <location>
        <begin position="186"/>
        <end position="358"/>
    </location>
</feature>